<feature type="transmembrane region" description="Helical" evidence="8">
    <location>
        <begin position="305"/>
        <end position="322"/>
    </location>
</feature>
<feature type="transmembrane region" description="Helical" evidence="8">
    <location>
        <begin position="274"/>
        <end position="298"/>
    </location>
</feature>
<dbReference type="InterPro" id="IPR004761">
    <property type="entry name" value="Spore_GerAB"/>
</dbReference>
<dbReference type="AlphaFoldDB" id="A0A3A1R724"/>
<reference evidence="9 10" key="1">
    <citation type="submission" date="2018-09" db="EMBL/GenBank/DDBJ databases">
        <title>Bacillus saliacetes sp. nov., isolated from Thai shrimp paste (Ka-pi).</title>
        <authorList>
            <person name="Daroonpunt R."/>
            <person name="Tanasupawat S."/>
            <person name="Yiamsombut S."/>
        </authorList>
    </citation>
    <scope>NUCLEOTIDE SEQUENCE [LARGE SCALE GENOMIC DNA]</scope>
    <source>
        <strain evidence="9 10">SKP7-4</strain>
    </source>
</reference>
<sequence>MISPQDRKLGTRELFAMITITLGIKFTDMTATLLYKETAQAAWVIPLISGLIMIIPLICILILVKHYEDKNIIDITYRITGKFFGFIIGMLLFLIAFSATIVDSRSYVDIINTMYFPSTSTIHLYFVLIVSSYFLANRGLLAIGRTAWITFPYIKVSLFFIVILLWSELHFGYIFPIAGYGLKEVAARSVSYASITSDLLFFSILYPFFRNYKTFKKATLFGLAVSTLELMVFFAVYIMYFDYPSIEYIAYPFHEISRMVTFGRYVSHIEALFFAFWSVASLIRFAIYLYISTAFFAYTAKIKEFEPLILPFAILAIMLGLMPENVVQNVLILRSNIILTITSIMLFMIPVTLLIVAKLRGEFKK</sequence>
<keyword evidence="6 8" id="KW-1133">Transmembrane helix</keyword>
<keyword evidence="7 8" id="KW-0472">Membrane</keyword>
<gene>
    <name evidence="9" type="ORF">D3H55_01320</name>
</gene>
<name>A0A3A1R724_9BACI</name>
<dbReference type="Pfam" id="PF03845">
    <property type="entry name" value="Spore_permease"/>
    <property type="match status" value="1"/>
</dbReference>
<evidence type="ECO:0000256" key="1">
    <source>
        <dbReference type="ARBA" id="ARBA00004141"/>
    </source>
</evidence>
<comment type="similarity">
    <text evidence="2">Belongs to the amino acid-polyamine-organocation (APC) superfamily. Spore germination protein (SGP) (TC 2.A.3.9) family.</text>
</comment>
<dbReference type="OrthoDB" id="2081904at2"/>
<dbReference type="RefSeq" id="WP_119545090.1">
    <property type="nucleotide sequence ID" value="NZ_QXIR01000001.1"/>
</dbReference>
<evidence type="ECO:0000256" key="6">
    <source>
        <dbReference type="ARBA" id="ARBA00022989"/>
    </source>
</evidence>
<comment type="subcellular location">
    <subcellularLocation>
        <location evidence="1">Membrane</location>
        <topology evidence="1">Multi-pass membrane protein</topology>
    </subcellularLocation>
</comment>
<feature type="transmembrane region" description="Helical" evidence="8">
    <location>
        <begin position="156"/>
        <end position="178"/>
    </location>
</feature>
<comment type="caution">
    <text evidence="9">The sequence shown here is derived from an EMBL/GenBank/DDBJ whole genome shotgun (WGS) entry which is preliminary data.</text>
</comment>
<feature type="transmembrane region" description="Helical" evidence="8">
    <location>
        <begin position="337"/>
        <end position="357"/>
    </location>
</feature>
<organism evidence="9 10">
    <name type="scientific">Bacillus salacetis</name>
    <dbReference type="NCBI Taxonomy" id="2315464"/>
    <lineage>
        <taxon>Bacteria</taxon>
        <taxon>Bacillati</taxon>
        <taxon>Bacillota</taxon>
        <taxon>Bacilli</taxon>
        <taxon>Bacillales</taxon>
        <taxon>Bacillaceae</taxon>
        <taxon>Bacillus</taxon>
    </lineage>
</organism>
<evidence type="ECO:0000256" key="5">
    <source>
        <dbReference type="ARBA" id="ARBA00022692"/>
    </source>
</evidence>
<feature type="transmembrane region" description="Helical" evidence="8">
    <location>
        <begin position="83"/>
        <end position="102"/>
    </location>
</feature>
<dbReference type="PANTHER" id="PTHR34975:SF2">
    <property type="entry name" value="SPORE GERMINATION PROTEIN A2"/>
    <property type="match status" value="1"/>
</dbReference>
<keyword evidence="4" id="KW-0309">Germination</keyword>
<dbReference type="GO" id="GO:0009847">
    <property type="term" value="P:spore germination"/>
    <property type="evidence" value="ECO:0007669"/>
    <property type="project" value="InterPro"/>
</dbReference>
<dbReference type="GO" id="GO:0016020">
    <property type="term" value="C:membrane"/>
    <property type="evidence" value="ECO:0007669"/>
    <property type="project" value="UniProtKB-SubCell"/>
</dbReference>
<evidence type="ECO:0000256" key="8">
    <source>
        <dbReference type="SAM" id="Phobius"/>
    </source>
</evidence>
<evidence type="ECO:0000256" key="3">
    <source>
        <dbReference type="ARBA" id="ARBA00022448"/>
    </source>
</evidence>
<feature type="transmembrane region" description="Helical" evidence="8">
    <location>
        <begin position="41"/>
        <end position="63"/>
    </location>
</feature>
<feature type="transmembrane region" description="Helical" evidence="8">
    <location>
        <begin position="190"/>
        <end position="208"/>
    </location>
</feature>
<dbReference type="Proteomes" id="UP000265801">
    <property type="component" value="Unassembled WGS sequence"/>
</dbReference>
<feature type="transmembrane region" description="Helical" evidence="8">
    <location>
        <begin position="220"/>
        <end position="240"/>
    </location>
</feature>
<protein>
    <submittedName>
        <fullName evidence="9">Uncharacterized protein</fullName>
    </submittedName>
</protein>
<dbReference type="NCBIfam" id="TIGR00912">
    <property type="entry name" value="2A0309"/>
    <property type="match status" value="1"/>
</dbReference>
<evidence type="ECO:0000313" key="10">
    <source>
        <dbReference type="Proteomes" id="UP000265801"/>
    </source>
</evidence>
<keyword evidence="10" id="KW-1185">Reference proteome</keyword>
<keyword evidence="5 8" id="KW-0812">Transmembrane</keyword>
<evidence type="ECO:0000256" key="7">
    <source>
        <dbReference type="ARBA" id="ARBA00023136"/>
    </source>
</evidence>
<evidence type="ECO:0000313" key="9">
    <source>
        <dbReference type="EMBL" id="RIW39021.1"/>
    </source>
</evidence>
<accession>A0A3A1R724</accession>
<feature type="transmembrane region" description="Helical" evidence="8">
    <location>
        <begin position="122"/>
        <end position="144"/>
    </location>
</feature>
<proteinExistence type="inferred from homology"/>
<evidence type="ECO:0000256" key="4">
    <source>
        <dbReference type="ARBA" id="ARBA00022544"/>
    </source>
</evidence>
<dbReference type="EMBL" id="QXIR01000001">
    <property type="protein sequence ID" value="RIW39021.1"/>
    <property type="molecule type" value="Genomic_DNA"/>
</dbReference>
<dbReference type="PANTHER" id="PTHR34975">
    <property type="entry name" value="SPORE GERMINATION PROTEIN A2"/>
    <property type="match status" value="1"/>
</dbReference>
<feature type="transmembrane region" description="Helical" evidence="8">
    <location>
        <begin position="14"/>
        <end position="35"/>
    </location>
</feature>
<keyword evidence="3" id="KW-0813">Transport</keyword>
<evidence type="ECO:0000256" key="2">
    <source>
        <dbReference type="ARBA" id="ARBA00007998"/>
    </source>
</evidence>